<keyword evidence="1 4" id="KW-0732">Signal</keyword>
<dbReference type="Gene3D" id="2.60.40.10">
    <property type="entry name" value="Immunoglobulins"/>
    <property type="match status" value="1"/>
</dbReference>
<feature type="transmembrane region" description="Helical" evidence="3">
    <location>
        <begin position="684"/>
        <end position="705"/>
    </location>
</feature>
<dbReference type="CDD" id="cd02851">
    <property type="entry name" value="E_set_GO_C"/>
    <property type="match status" value="1"/>
</dbReference>
<evidence type="ECO:0000259" key="5">
    <source>
        <dbReference type="Pfam" id="PF07250"/>
    </source>
</evidence>
<evidence type="ECO:0000313" key="7">
    <source>
        <dbReference type="EMBL" id="SCV67311.1"/>
    </source>
</evidence>
<name>A0A238F5R8_9BASI</name>
<feature type="domain" description="Glyoxal oxidase N-terminal" evidence="5">
    <location>
        <begin position="91"/>
        <end position="475"/>
    </location>
</feature>
<keyword evidence="3" id="KW-0812">Transmembrane</keyword>
<dbReference type="Pfam" id="PF07250">
    <property type="entry name" value="Glyoxal_oxid_N"/>
    <property type="match status" value="1"/>
</dbReference>
<feature type="compositionally biased region" description="Low complexity" evidence="2">
    <location>
        <begin position="611"/>
        <end position="631"/>
    </location>
</feature>
<dbReference type="InterPro" id="IPR009880">
    <property type="entry name" value="Glyoxal_oxidase_N"/>
</dbReference>
<dbReference type="Proteomes" id="UP000198372">
    <property type="component" value="Unassembled WGS sequence"/>
</dbReference>
<dbReference type="SUPFAM" id="SSF50965">
    <property type="entry name" value="Galactose oxidase, central domain"/>
    <property type="match status" value="1"/>
</dbReference>
<evidence type="ECO:0000256" key="3">
    <source>
        <dbReference type="SAM" id="Phobius"/>
    </source>
</evidence>
<keyword evidence="3" id="KW-1133">Transmembrane helix</keyword>
<keyword evidence="3" id="KW-0472">Membrane</keyword>
<dbReference type="OrthoDB" id="2019572at2759"/>
<evidence type="ECO:0000256" key="4">
    <source>
        <dbReference type="SAM" id="SignalP"/>
    </source>
</evidence>
<organism evidence="7 8">
    <name type="scientific">Microbotryum intermedium</name>
    <dbReference type="NCBI Taxonomy" id="269621"/>
    <lineage>
        <taxon>Eukaryota</taxon>
        <taxon>Fungi</taxon>
        <taxon>Dikarya</taxon>
        <taxon>Basidiomycota</taxon>
        <taxon>Pucciniomycotina</taxon>
        <taxon>Microbotryomycetes</taxon>
        <taxon>Microbotryales</taxon>
        <taxon>Microbotryaceae</taxon>
        <taxon>Microbotryum</taxon>
    </lineage>
</organism>
<dbReference type="SUPFAM" id="SSF81296">
    <property type="entry name" value="E set domains"/>
    <property type="match status" value="1"/>
</dbReference>
<dbReference type="PANTHER" id="PTHR32208:SF21">
    <property type="entry name" value="LOW QUALITY PROTEIN: ALDEHYDE OXIDASE GLOX-LIKE"/>
    <property type="match status" value="1"/>
</dbReference>
<evidence type="ECO:0000256" key="1">
    <source>
        <dbReference type="ARBA" id="ARBA00022729"/>
    </source>
</evidence>
<evidence type="ECO:0000313" key="8">
    <source>
        <dbReference type="Proteomes" id="UP000198372"/>
    </source>
</evidence>
<accession>A0A238F5R8</accession>
<dbReference type="InterPro" id="IPR015202">
    <property type="entry name" value="GO-like_E_set"/>
</dbReference>
<sequence>MQGFGAWKATIGLGAVVTLVVLTPFHDSTRVAAGAVTGGPMAGKANTFEIIGETGASAQQLFLGTEDLLYVIDKTENNRSTDAQFYEIRQWGTEYRLKDNTYRAMNVQTNTFCAGGNLLANGFWINVGGNQAVDKRGRTTGNKKGKYQEEPGGRAIRTLLPKLDGTAEWVEDEFGMPVNRWYPYVEIMGNGSAMIIGGEMWGGFVDSVKEKQNVSSIEYFPSQGEPHFLPFLAKTGPANLYPLTWLLPNGNVFMQADWKTQILDPIMWEETLLPDVPIAQRTYPASGATVMLPLTPANNYKVTLLFCGGLTPERDDWDVLKWNIAETPASDSCVSINPEDGADARWEHDDSLPEGRTMGNFIILPTGKILLLNGAGKGAAGYGRLSWAINESFAQDPVLRPALYNPSAPKASRFTTIGMPNTTIARMYHSTASLLADGSVVVAGSNPNGDVVTEENNSTYLFKTEYRAEKYYPSYFDKVRPKASVIPTSLSYGGDLFQFDLPPSTFTNDAEPDSIRVVLVRTGFSTHAMNMGMKLIQLRHTYTINQDNSVTVNVAQLPSNPNLFQPGPALFFVVVNEVPSIGRYVMVGNGKLGQQSVAEDTVLPPSSGKFASPTSGASSGSGSSSSPLSKITGGAIPQVGGSLSLVESVGAANGSSSMPLMDMSNTTGKMSKMAMPTSSASKSLLSMSAGISMQGLIVLMGVWLLA</sequence>
<feature type="signal peptide" evidence="4">
    <location>
        <begin position="1"/>
        <end position="28"/>
    </location>
</feature>
<reference evidence="8" key="1">
    <citation type="submission" date="2016-09" db="EMBL/GenBank/DDBJ databases">
        <authorList>
            <person name="Jeantristanb JTB J.-T."/>
            <person name="Ricardo R."/>
        </authorList>
    </citation>
    <scope>NUCLEOTIDE SEQUENCE [LARGE SCALE GENOMIC DNA]</scope>
</reference>
<evidence type="ECO:0000256" key="2">
    <source>
        <dbReference type="SAM" id="MobiDB-lite"/>
    </source>
</evidence>
<dbReference type="InterPro" id="IPR037293">
    <property type="entry name" value="Gal_Oxidase_central_sf"/>
</dbReference>
<evidence type="ECO:0000259" key="6">
    <source>
        <dbReference type="Pfam" id="PF09118"/>
    </source>
</evidence>
<keyword evidence="8" id="KW-1185">Reference proteome</keyword>
<dbReference type="PANTHER" id="PTHR32208">
    <property type="entry name" value="SECRETED PROTEIN-RELATED"/>
    <property type="match status" value="1"/>
</dbReference>
<protein>
    <submittedName>
        <fullName evidence="7">BQ2448_5957 protein</fullName>
    </submittedName>
</protein>
<dbReference type="InterPro" id="IPR013783">
    <property type="entry name" value="Ig-like_fold"/>
</dbReference>
<dbReference type="Pfam" id="PF09118">
    <property type="entry name" value="GO-like_E_set"/>
    <property type="match status" value="1"/>
</dbReference>
<feature type="domain" description="Galactose oxidase-like Early set" evidence="6">
    <location>
        <begin position="480"/>
        <end position="587"/>
    </location>
</feature>
<feature type="chain" id="PRO_5012375976" evidence="4">
    <location>
        <begin position="29"/>
        <end position="706"/>
    </location>
</feature>
<dbReference type="AlphaFoldDB" id="A0A238F5R8"/>
<gene>
    <name evidence="7" type="ORF">BQ2448_5957</name>
</gene>
<dbReference type="InterPro" id="IPR014756">
    <property type="entry name" value="Ig_E-set"/>
</dbReference>
<dbReference type="InterPro" id="IPR011043">
    <property type="entry name" value="Gal_Oxase/kelch_b-propeller"/>
</dbReference>
<dbReference type="EMBL" id="FMSP01000001">
    <property type="protein sequence ID" value="SCV67311.1"/>
    <property type="molecule type" value="Genomic_DNA"/>
</dbReference>
<dbReference type="STRING" id="269621.A0A238F5R8"/>
<feature type="region of interest" description="Disordered" evidence="2">
    <location>
        <begin position="601"/>
        <end position="631"/>
    </location>
</feature>
<proteinExistence type="predicted"/>
<dbReference type="Gene3D" id="2.130.10.80">
    <property type="entry name" value="Galactose oxidase/kelch, beta-propeller"/>
    <property type="match status" value="1"/>
</dbReference>